<dbReference type="InterPro" id="IPR001841">
    <property type="entry name" value="Znf_RING"/>
</dbReference>
<dbReference type="PROSITE" id="PS00518">
    <property type="entry name" value="ZF_RING_1"/>
    <property type="match status" value="1"/>
</dbReference>
<accession>A0A914A7X1</accession>
<dbReference type="RefSeq" id="XP_038059883.1">
    <property type="nucleotide sequence ID" value="XM_038203955.1"/>
</dbReference>
<dbReference type="Gene3D" id="2.120.10.30">
    <property type="entry name" value="TolB, C-terminal domain"/>
    <property type="match status" value="1"/>
</dbReference>
<evidence type="ECO:0000256" key="1">
    <source>
        <dbReference type="ARBA" id="ARBA00022553"/>
    </source>
</evidence>
<dbReference type="Pfam" id="PF22586">
    <property type="entry name" value="ANCHR-like_BBOX"/>
    <property type="match status" value="1"/>
</dbReference>
<dbReference type="Gene3D" id="3.30.40.10">
    <property type="entry name" value="Zinc/RING finger domain, C3HC4 (zinc finger)"/>
    <property type="match status" value="1"/>
</dbReference>
<feature type="domain" description="B box-type" evidence="8">
    <location>
        <begin position="148"/>
        <end position="191"/>
    </location>
</feature>
<dbReference type="InterPro" id="IPR027370">
    <property type="entry name" value="Znf-RING_euk"/>
</dbReference>
<organism evidence="9 10">
    <name type="scientific">Patiria miniata</name>
    <name type="common">Bat star</name>
    <name type="synonym">Asterina miniata</name>
    <dbReference type="NCBI Taxonomy" id="46514"/>
    <lineage>
        <taxon>Eukaryota</taxon>
        <taxon>Metazoa</taxon>
        <taxon>Echinodermata</taxon>
        <taxon>Eleutherozoa</taxon>
        <taxon>Asterozoa</taxon>
        <taxon>Asteroidea</taxon>
        <taxon>Valvatacea</taxon>
        <taxon>Valvatida</taxon>
        <taxon>Asterinidae</taxon>
        <taxon>Patiria</taxon>
    </lineage>
</organism>
<evidence type="ECO:0000256" key="6">
    <source>
        <dbReference type="SAM" id="Coils"/>
    </source>
</evidence>
<keyword evidence="4" id="KW-0862">Zinc</keyword>
<feature type="domain" description="B box-type" evidence="8">
    <location>
        <begin position="100"/>
        <end position="147"/>
    </location>
</feature>
<protein>
    <submittedName>
        <fullName evidence="9">Uncharacterized protein</fullName>
    </submittedName>
</protein>
<dbReference type="Proteomes" id="UP000887568">
    <property type="component" value="Unplaced"/>
</dbReference>
<reference evidence="9" key="1">
    <citation type="submission" date="2022-11" db="UniProtKB">
        <authorList>
            <consortium name="EnsemblMetazoa"/>
        </authorList>
    </citation>
    <scope>IDENTIFICATION</scope>
</reference>
<dbReference type="InterPro" id="IPR017907">
    <property type="entry name" value="Znf_RING_CS"/>
</dbReference>
<evidence type="ECO:0000256" key="4">
    <source>
        <dbReference type="ARBA" id="ARBA00022833"/>
    </source>
</evidence>
<dbReference type="EnsemblMetazoa" id="XM_038203955.1">
    <property type="protein sequence ID" value="XP_038059883.1"/>
    <property type="gene ID" value="LOC119730890"/>
</dbReference>
<proteinExistence type="predicted"/>
<dbReference type="PROSITE" id="PS50119">
    <property type="entry name" value="ZF_BBOX"/>
    <property type="match status" value="2"/>
</dbReference>
<dbReference type="PANTHER" id="PTHR25462:SF296">
    <property type="entry name" value="MEIOTIC P26, ISOFORM F"/>
    <property type="match status" value="1"/>
</dbReference>
<evidence type="ECO:0000256" key="2">
    <source>
        <dbReference type="ARBA" id="ARBA00022723"/>
    </source>
</evidence>
<keyword evidence="10" id="KW-1185">Reference proteome</keyword>
<feature type="domain" description="RING-type" evidence="7">
    <location>
        <begin position="24"/>
        <end position="68"/>
    </location>
</feature>
<dbReference type="SUPFAM" id="SSF57845">
    <property type="entry name" value="B-box zinc-binding domain"/>
    <property type="match status" value="1"/>
</dbReference>
<dbReference type="PANTHER" id="PTHR25462">
    <property type="entry name" value="BONUS, ISOFORM C-RELATED"/>
    <property type="match status" value="1"/>
</dbReference>
<dbReference type="InterPro" id="IPR000315">
    <property type="entry name" value="Znf_B-box"/>
</dbReference>
<dbReference type="GeneID" id="119730890"/>
<evidence type="ECO:0000313" key="9">
    <source>
        <dbReference type="EnsemblMetazoa" id="XP_038059883.1"/>
    </source>
</evidence>
<dbReference type="SMART" id="SM00184">
    <property type="entry name" value="RING"/>
    <property type="match status" value="1"/>
</dbReference>
<dbReference type="AlphaFoldDB" id="A0A914A7X1"/>
<dbReference type="SUPFAM" id="SSF57850">
    <property type="entry name" value="RING/U-box"/>
    <property type="match status" value="1"/>
</dbReference>
<dbReference type="OMA" id="DIFVAGH"/>
<dbReference type="InterPro" id="IPR047153">
    <property type="entry name" value="TRIM45/56/19-like"/>
</dbReference>
<dbReference type="GO" id="GO:0008270">
    <property type="term" value="F:zinc ion binding"/>
    <property type="evidence" value="ECO:0007669"/>
    <property type="project" value="UniProtKB-KW"/>
</dbReference>
<dbReference type="Pfam" id="PF13445">
    <property type="entry name" value="zf-RING_UBOX"/>
    <property type="match status" value="1"/>
</dbReference>
<evidence type="ECO:0000313" key="10">
    <source>
        <dbReference type="Proteomes" id="UP000887568"/>
    </source>
</evidence>
<keyword evidence="1" id="KW-0597">Phosphoprotein</keyword>
<dbReference type="OrthoDB" id="342730at2759"/>
<keyword evidence="2" id="KW-0479">Metal-binding</keyword>
<dbReference type="Gene3D" id="3.30.160.60">
    <property type="entry name" value="Classic Zinc Finger"/>
    <property type="match status" value="1"/>
</dbReference>
<dbReference type="InterPro" id="IPR013083">
    <property type="entry name" value="Znf_RING/FYVE/PHD"/>
</dbReference>
<sequence>MATRVSVPDSSKGDKLHHDPLEHCPICLKRFTDPKMLDCLHSYCLKCLEELLPNKHRDAVNVQCPVCKQNTFLPEQGVNGLVSCSSLASLILVDDEVAHRSKVICEACDLGQEAVSRCVDCEDYLCKDCQEAHQRMLKMRSHDVVALEDLPKCGNHDGQELCFFCETCQVLICGACTVVAHSQPEHKYVGLEEADHSFREQVDAEFAKVDLVHREQKAAKISSQHSRDRLETMIAEARQKVSEKANEYHAYVQQQEKVLQERIDQVKHKRAVEIDISLTNQNQTLANTERRLDTVRSFVAKASPCELLAKKQTILNGIHGVKAVHFQDHGLLHGLSYLNFKPGSAPTMEPLGTLLLEERWKLVKEFSNFKMARGVAANSKGHIAVVDSERNFLIIITDPKGREQRRNSAGVQMEKLRKPFSVCINTLDQLVVIDSPKVMVLDKDLKYLFQFTPSRDDKEEESKTLLSALAVDQDNQIAVGDRGRGVITLHKPDGALIHTIPSPTVENQLAVNLPPNRSLIYSSYEDNRLTSIDYEGNPIFSVDTLARAKFRNPTGICCSPTGDIFVAGHLDVKEQSGIYYFNPVGEYLGCLALGLCNPLSMALTPAGELAVADKLTVKVYHRV</sequence>
<name>A0A914A7X1_PATMI</name>
<dbReference type="PROSITE" id="PS50089">
    <property type="entry name" value="ZF_RING_2"/>
    <property type="match status" value="1"/>
</dbReference>
<dbReference type="SMART" id="SM00336">
    <property type="entry name" value="BBOX"/>
    <property type="match status" value="2"/>
</dbReference>
<keyword evidence="3 5" id="KW-0863">Zinc-finger</keyword>
<evidence type="ECO:0000256" key="5">
    <source>
        <dbReference type="PROSITE-ProRule" id="PRU00024"/>
    </source>
</evidence>
<dbReference type="Pfam" id="PF00643">
    <property type="entry name" value="zf-B_box"/>
    <property type="match status" value="1"/>
</dbReference>
<keyword evidence="6" id="KW-0175">Coiled coil</keyword>
<feature type="coiled-coil region" evidence="6">
    <location>
        <begin position="227"/>
        <end position="254"/>
    </location>
</feature>
<evidence type="ECO:0000256" key="3">
    <source>
        <dbReference type="ARBA" id="ARBA00022771"/>
    </source>
</evidence>
<evidence type="ECO:0000259" key="7">
    <source>
        <dbReference type="PROSITE" id="PS50089"/>
    </source>
</evidence>
<dbReference type="SUPFAM" id="SSF63829">
    <property type="entry name" value="Calcium-dependent phosphotriesterase"/>
    <property type="match status" value="1"/>
</dbReference>
<dbReference type="CDD" id="cd19757">
    <property type="entry name" value="Bbox1"/>
    <property type="match status" value="1"/>
</dbReference>
<evidence type="ECO:0000259" key="8">
    <source>
        <dbReference type="PROSITE" id="PS50119"/>
    </source>
</evidence>
<dbReference type="InterPro" id="IPR011042">
    <property type="entry name" value="6-blade_b-propeller_TolB-like"/>
</dbReference>